<dbReference type="GO" id="GO:0032259">
    <property type="term" value="P:methylation"/>
    <property type="evidence" value="ECO:0007669"/>
    <property type="project" value="UniProtKB-KW"/>
</dbReference>
<dbReference type="EMBL" id="JAFHAP010000005">
    <property type="protein sequence ID" value="MBN2908832.1"/>
    <property type="molecule type" value="Genomic_DNA"/>
</dbReference>
<feature type="domain" description="Methyltransferase type 11" evidence="1">
    <location>
        <begin position="43"/>
        <end position="136"/>
    </location>
</feature>
<evidence type="ECO:0000313" key="3">
    <source>
        <dbReference type="Proteomes" id="UP001177120"/>
    </source>
</evidence>
<protein>
    <submittedName>
        <fullName evidence="2">Methyltransferase domain-containing protein</fullName>
    </submittedName>
</protein>
<dbReference type="GO" id="GO:0008168">
    <property type="term" value="F:methyltransferase activity"/>
    <property type="evidence" value="ECO:0007669"/>
    <property type="project" value="UniProtKB-KW"/>
</dbReference>
<proteinExistence type="predicted"/>
<keyword evidence="3" id="KW-1185">Reference proteome</keyword>
<dbReference type="CDD" id="cd02440">
    <property type="entry name" value="AdoMet_MTases"/>
    <property type="match status" value="1"/>
</dbReference>
<dbReference type="InterPro" id="IPR013216">
    <property type="entry name" value="Methyltransf_11"/>
</dbReference>
<dbReference type="RefSeq" id="WP_205493340.1">
    <property type="nucleotide sequence ID" value="NZ_JAFHAP010000005.1"/>
</dbReference>
<dbReference type="PANTHER" id="PTHR43591">
    <property type="entry name" value="METHYLTRANSFERASE"/>
    <property type="match status" value="1"/>
</dbReference>
<dbReference type="Pfam" id="PF08241">
    <property type="entry name" value="Methyltransf_11"/>
    <property type="match status" value="1"/>
</dbReference>
<keyword evidence="2" id="KW-0808">Transferase</keyword>
<keyword evidence="2" id="KW-0489">Methyltransferase</keyword>
<sequence>MRVTDYARIADRYDQNPYRQQIEPDEDLKRYLNQHPDRRWRVLDLACGTGLYLEKQVQAFSSQLVDWHGLDASQEMLNHAEKRVPHAKLVRGWAEKMPYESESFDVVVNNYAFHHFTRKEEVMDEVTRVLRKNGLFKMWNIAVQEMARWWVYQYFPSARLVDEERFWPKDRIYTECSARGFQVELYVHYQMVLKPLAECVQHARNRDISVLTLIDDREYQEGLDRLEREFQDRPEAAIVQEFAELCCLAVKR</sequence>
<gene>
    <name evidence="2" type="ORF">JQC72_04750</name>
</gene>
<dbReference type="Gene3D" id="3.40.50.150">
    <property type="entry name" value="Vaccinia Virus protein VP39"/>
    <property type="match status" value="1"/>
</dbReference>
<dbReference type="Proteomes" id="UP001177120">
    <property type="component" value="Unassembled WGS sequence"/>
</dbReference>
<organism evidence="2 3">
    <name type="scientific">Polycladomyces zharkentensis</name>
    <dbReference type="NCBI Taxonomy" id="2807616"/>
    <lineage>
        <taxon>Bacteria</taxon>
        <taxon>Bacillati</taxon>
        <taxon>Bacillota</taxon>
        <taxon>Bacilli</taxon>
        <taxon>Bacillales</taxon>
        <taxon>Thermoactinomycetaceae</taxon>
        <taxon>Polycladomyces</taxon>
    </lineage>
</organism>
<dbReference type="SUPFAM" id="SSF53335">
    <property type="entry name" value="S-adenosyl-L-methionine-dependent methyltransferases"/>
    <property type="match status" value="1"/>
</dbReference>
<comment type="caution">
    <text evidence="2">The sequence shown here is derived from an EMBL/GenBank/DDBJ whole genome shotgun (WGS) entry which is preliminary data.</text>
</comment>
<reference evidence="2" key="1">
    <citation type="journal article" date="2024" name="Int. J. Syst. Evol. Microbiol.">
        <title>Polycladomyces zharkentensis sp. nov., a novel thermophilic cellulose- and starch-degrading member of the Bacillota from a geothermal aquifer in Kazakhstan.</title>
        <authorList>
            <person name="Mashzhan A."/>
            <person name="Kistaubayeva A."/>
            <person name="Javier-Lopez R."/>
            <person name="Bissenova U."/>
            <person name="Bissenbay A."/>
            <person name="Birkeland N.K."/>
        </authorList>
    </citation>
    <scope>NUCLEOTIDE SEQUENCE</scope>
    <source>
        <strain evidence="2">ZKZ2T</strain>
    </source>
</reference>
<dbReference type="InterPro" id="IPR029063">
    <property type="entry name" value="SAM-dependent_MTases_sf"/>
</dbReference>
<evidence type="ECO:0000313" key="2">
    <source>
        <dbReference type="EMBL" id="MBN2908832.1"/>
    </source>
</evidence>
<evidence type="ECO:0000259" key="1">
    <source>
        <dbReference type="Pfam" id="PF08241"/>
    </source>
</evidence>
<accession>A0ABS2WH25</accession>
<name>A0ABS2WH25_9BACL</name>